<dbReference type="SUPFAM" id="SSF53474">
    <property type="entry name" value="alpha/beta-Hydrolases"/>
    <property type="match status" value="1"/>
</dbReference>
<proteinExistence type="predicted"/>
<dbReference type="GO" id="GO:0006508">
    <property type="term" value="P:proteolysis"/>
    <property type="evidence" value="ECO:0007669"/>
    <property type="project" value="InterPro"/>
</dbReference>
<dbReference type="PANTHER" id="PTHR43265:SF1">
    <property type="entry name" value="ESTERASE ESTD"/>
    <property type="match status" value="1"/>
</dbReference>
<name>A0A4P6YBK8_9FLAO</name>
<dbReference type="AlphaFoldDB" id="A0A4P6YBK8"/>
<feature type="chain" id="PRO_5020736205" evidence="2">
    <location>
        <begin position="20"/>
        <end position="466"/>
    </location>
</feature>
<keyword evidence="5" id="KW-1185">Reference proteome</keyword>
<protein>
    <submittedName>
        <fullName evidence="4">Alpha/beta hydrolase</fullName>
    </submittedName>
</protein>
<evidence type="ECO:0000256" key="2">
    <source>
        <dbReference type="SAM" id="SignalP"/>
    </source>
</evidence>
<dbReference type="OrthoDB" id="9809549at2"/>
<evidence type="ECO:0000259" key="3">
    <source>
        <dbReference type="Pfam" id="PF12146"/>
    </source>
</evidence>
<dbReference type="KEGG" id="fnk:E1750_04825"/>
<feature type="signal peptide" evidence="2">
    <location>
        <begin position="1"/>
        <end position="19"/>
    </location>
</feature>
<dbReference type="InterPro" id="IPR053145">
    <property type="entry name" value="AB_hydrolase_Est10"/>
</dbReference>
<accession>A0A4P6YBK8</accession>
<evidence type="ECO:0000313" key="4">
    <source>
        <dbReference type="EMBL" id="QBN18154.1"/>
    </source>
</evidence>
<dbReference type="GO" id="GO:0052689">
    <property type="term" value="F:carboxylic ester hydrolase activity"/>
    <property type="evidence" value="ECO:0007669"/>
    <property type="project" value="TreeGrafter"/>
</dbReference>
<feature type="domain" description="Serine aminopeptidase S33" evidence="3">
    <location>
        <begin position="190"/>
        <end position="430"/>
    </location>
</feature>
<dbReference type="InterPro" id="IPR002471">
    <property type="entry name" value="Pept_S9_AS"/>
</dbReference>
<dbReference type="InterPro" id="IPR022742">
    <property type="entry name" value="Hydrolase_4"/>
</dbReference>
<organism evidence="4 5">
    <name type="scientific">Flavobacterium nackdongense</name>
    <dbReference type="NCBI Taxonomy" id="2547394"/>
    <lineage>
        <taxon>Bacteria</taxon>
        <taxon>Pseudomonadati</taxon>
        <taxon>Bacteroidota</taxon>
        <taxon>Flavobacteriia</taxon>
        <taxon>Flavobacteriales</taxon>
        <taxon>Flavobacteriaceae</taxon>
        <taxon>Flavobacterium</taxon>
    </lineage>
</organism>
<dbReference type="Pfam" id="PF12146">
    <property type="entry name" value="Hydrolase_4"/>
    <property type="match status" value="1"/>
</dbReference>
<dbReference type="GO" id="GO:0004252">
    <property type="term" value="F:serine-type endopeptidase activity"/>
    <property type="evidence" value="ECO:0007669"/>
    <property type="project" value="InterPro"/>
</dbReference>
<keyword evidence="1 4" id="KW-0378">Hydrolase</keyword>
<dbReference type="Gene3D" id="3.40.50.1820">
    <property type="entry name" value="alpha/beta hydrolase"/>
    <property type="match status" value="1"/>
</dbReference>
<evidence type="ECO:0000313" key="5">
    <source>
        <dbReference type="Proteomes" id="UP000291124"/>
    </source>
</evidence>
<dbReference type="PROSITE" id="PS00708">
    <property type="entry name" value="PRO_ENDOPEP_SER"/>
    <property type="match status" value="1"/>
</dbReference>
<sequence length="466" mass="51268">MKKIIVVFLISFVSLNTFGQDITGKWNGLLKVQGMQLRVVFNINKTETGYSATMDSPDQGAKGIPVTTTRFENSNLKIEMNAPKIEYEGVLGNDGVVSGNFKQSGMTFPMNLSRQEIEKEKIRRPQEPVKHYPYYTEDVSFENKKAGITLAGTLTLPQKEGVYPVVILISGSGPQNRDEELMGHKPFLVIADYLTQNGIAVLRYDDRGTAASKGNFKTATSLDFASDTEAAMAYLKTRKEINPKKIGLIGHSEGGLIAPMIASNNKDVAFIILLAGPGIPGDQLLLMQQNLIGKAAGMSDTELQKSEAINKKAFEIVKHSTSIEPLKIELTQLLSQNLKDNPNSAIPNGMSADDYVKLQVDQIAYPWMQYFIKYNPAPALEKVKCPVLALNGEKDLQVPPEANLEAIQKALEKGGNKNGSYKVLPNLNHLFQECETGAPSEYAQLEQTFAPKALAEIVDWTKKVIK</sequence>
<dbReference type="RefSeq" id="WP_133275682.1">
    <property type="nucleotide sequence ID" value="NZ_CP037933.1"/>
</dbReference>
<dbReference type="Proteomes" id="UP000291124">
    <property type="component" value="Chromosome"/>
</dbReference>
<dbReference type="PANTHER" id="PTHR43265">
    <property type="entry name" value="ESTERASE ESTD"/>
    <property type="match status" value="1"/>
</dbReference>
<keyword evidence="2" id="KW-0732">Signal</keyword>
<gene>
    <name evidence="4" type="ORF">E1750_04825</name>
</gene>
<evidence type="ECO:0000256" key="1">
    <source>
        <dbReference type="ARBA" id="ARBA00022801"/>
    </source>
</evidence>
<dbReference type="InterPro" id="IPR029058">
    <property type="entry name" value="AB_hydrolase_fold"/>
</dbReference>
<dbReference type="EMBL" id="CP037933">
    <property type="protein sequence ID" value="QBN18154.1"/>
    <property type="molecule type" value="Genomic_DNA"/>
</dbReference>
<reference evidence="5" key="1">
    <citation type="submission" date="2019-03" db="EMBL/GenBank/DDBJ databases">
        <title>Flavobacterium sp.</title>
        <authorList>
            <person name="Kim H."/>
        </authorList>
    </citation>
    <scope>NUCLEOTIDE SEQUENCE [LARGE SCALE GENOMIC DNA]</scope>
    <source>
        <strain evidence="5">GS13</strain>
    </source>
</reference>